<dbReference type="AlphaFoldDB" id="A0A9P4HL70"/>
<dbReference type="PANTHER" id="PTHR45964">
    <property type="entry name" value="WSCD FAMILY MEMBER CG9164"/>
    <property type="match status" value="1"/>
</dbReference>
<dbReference type="PROSITE" id="PS51212">
    <property type="entry name" value="WSC"/>
    <property type="match status" value="1"/>
</dbReference>
<dbReference type="SMART" id="SM00321">
    <property type="entry name" value="WSC"/>
    <property type="match status" value="1"/>
</dbReference>
<dbReference type="OrthoDB" id="5985073at2759"/>
<comment type="caution">
    <text evidence="3">The sequence shown here is derived from an EMBL/GenBank/DDBJ whole genome shotgun (WGS) entry which is preliminary data.</text>
</comment>
<evidence type="ECO:0000313" key="4">
    <source>
        <dbReference type="Proteomes" id="UP000799776"/>
    </source>
</evidence>
<dbReference type="Proteomes" id="UP000799776">
    <property type="component" value="Unassembled WGS sequence"/>
</dbReference>
<gene>
    <name evidence="3" type="ORF">K490DRAFT_22228</name>
</gene>
<evidence type="ECO:0000256" key="1">
    <source>
        <dbReference type="ARBA" id="ARBA00022737"/>
    </source>
</evidence>
<accession>A0A9P4HL70</accession>
<keyword evidence="4" id="KW-1185">Reference proteome</keyword>
<feature type="domain" description="WSC" evidence="2">
    <location>
        <begin position="11"/>
        <end position="118"/>
    </location>
</feature>
<dbReference type="PANTHER" id="PTHR45964:SF5">
    <property type="entry name" value="WSCD FAMILY MEMBER CG9164"/>
    <property type="match status" value="1"/>
</dbReference>
<reference evidence="3" key="1">
    <citation type="journal article" date="2020" name="Stud. Mycol.">
        <title>101 Dothideomycetes genomes: a test case for predicting lifestyles and emergence of pathogens.</title>
        <authorList>
            <person name="Haridas S."/>
            <person name="Albert R."/>
            <person name="Binder M."/>
            <person name="Bloem J."/>
            <person name="Labutti K."/>
            <person name="Salamov A."/>
            <person name="Andreopoulos B."/>
            <person name="Baker S."/>
            <person name="Barry K."/>
            <person name="Bills G."/>
            <person name="Bluhm B."/>
            <person name="Cannon C."/>
            <person name="Castanera R."/>
            <person name="Culley D."/>
            <person name="Daum C."/>
            <person name="Ezra D."/>
            <person name="Gonzalez J."/>
            <person name="Henrissat B."/>
            <person name="Kuo A."/>
            <person name="Liang C."/>
            <person name="Lipzen A."/>
            <person name="Lutzoni F."/>
            <person name="Magnuson J."/>
            <person name="Mondo S."/>
            <person name="Nolan M."/>
            <person name="Ohm R."/>
            <person name="Pangilinan J."/>
            <person name="Park H.-J."/>
            <person name="Ramirez L."/>
            <person name="Alfaro M."/>
            <person name="Sun H."/>
            <person name="Tritt A."/>
            <person name="Yoshinaga Y."/>
            <person name="Zwiers L.-H."/>
            <person name="Turgeon B."/>
            <person name="Goodwin S."/>
            <person name="Spatafora J."/>
            <person name="Crous P."/>
            <person name="Grigoriev I."/>
        </authorList>
    </citation>
    <scope>NUCLEOTIDE SEQUENCE</scope>
    <source>
        <strain evidence="3">CBS 121410</strain>
    </source>
</reference>
<feature type="non-terminal residue" evidence="3">
    <location>
        <position position="1"/>
    </location>
</feature>
<feature type="non-terminal residue" evidence="3">
    <location>
        <position position="118"/>
    </location>
</feature>
<name>A0A9P4HL70_9PEZI</name>
<evidence type="ECO:0000313" key="3">
    <source>
        <dbReference type="EMBL" id="KAF2083635.1"/>
    </source>
</evidence>
<dbReference type="InterPro" id="IPR051589">
    <property type="entry name" value="Sialate-O-sulfotransferase"/>
</dbReference>
<protein>
    <recommendedName>
        <fullName evidence="2">WSC domain-containing protein</fullName>
    </recommendedName>
</protein>
<sequence length="118" mass="11941">STLSASPGNDAYTYVGCYNETTGYASGGNVRALSGGILNATTSLTPSLCLSICSGSSSSTSNHRYQYAGLEYGSECWCADYLDVLSTRLGNGSCDVECGGEVGTACGGALAISLYNGT</sequence>
<dbReference type="Pfam" id="PF01822">
    <property type="entry name" value="WSC"/>
    <property type="match status" value="1"/>
</dbReference>
<dbReference type="EMBL" id="ML978767">
    <property type="protein sequence ID" value="KAF2083635.1"/>
    <property type="molecule type" value="Genomic_DNA"/>
</dbReference>
<evidence type="ECO:0000259" key="2">
    <source>
        <dbReference type="PROSITE" id="PS51212"/>
    </source>
</evidence>
<organism evidence="3 4">
    <name type="scientific">Saccharata proteae CBS 121410</name>
    <dbReference type="NCBI Taxonomy" id="1314787"/>
    <lineage>
        <taxon>Eukaryota</taxon>
        <taxon>Fungi</taxon>
        <taxon>Dikarya</taxon>
        <taxon>Ascomycota</taxon>
        <taxon>Pezizomycotina</taxon>
        <taxon>Dothideomycetes</taxon>
        <taxon>Dothideomycetes incertae sedis</taxon>
        <taxon>Botryosphaeriales</taxon>
        <taxon>Saccharataceae</taxon>
        <taxon>Saccharata</taxon>
    </lineage>
</organism>
<proteinExistence type="predicted"/>
<dbReference type="InterPro" id="IPR002889">
    <property type="entry name" value="WSC_carb-bd"/>
</dbReference>
<keyword evidence="1" id="KW-0677">Repeat</keyword>